<sequence>MPPTPIPAQAPAPVISSIPSLLTSGKWSDLLLECDNHSWQVHKFVLCTQSSFFTKACEGDTWEEAKNSKVTLPDDHSEAVDAVLQYLYTSSYQYKRSKTGTDRTVAPFFWTSSSSQRFCDRLVQRPSQMTEGTQLWKTPAFADAIRELYLNAADTDRQMHQAVVHVSAQYAKGLLTSSYGTDFRRVVDDVKTFGTEIHMAALLL</sequence>
<dbReference type="Gene3D" id="3.30.710.10">
    <property type="entry name" value="Potassium Channel Kv1.1, Chain A"/>
    <property type="match status" value="1"/>
</dbReference>
<dbReference type="PANTHER" id="PTHR47843">
    <property type="entry name" value="BTB DOMAIN-CONTAINING PROTEIN-RELATED"/>
    <property type="match status" value="1"/>
</dbReference>
<dbReference type="Pfam" id="PF00651">
    <property type="entry name" value="BTB"/>
    <property type="match status" value="1"/>
</dbReference>
<dbReference type="Proteomes" id="UP000799537">
    <property type="component" value="Unassembled WGS sequence"/>
</dbReference>
<dbReference type="SMART" id="SM00225">
    <property type="entry name" value="BTB"/>
    <property type="match status" value="1"/>
</dbReference>
<accession>A0A6A6CE45</accession>
<evidence type="ECO:0000259" key="1">
    <source>
        <dbReference type="PROSITE" id="PS50097"/>
    </source>
</evidence>
<organism evidence="2 3">
    <name type="scientific">Zasmidium cellare ATCC 36951</name>
    <dbReference type="NCBI Taxonomy" id="1080233"/>
    <lineage>
        <taxon>Eukaryota</taxon>
        <taxon>Fungi</taxon>
        <taxon>Dikarya</taxon>
        <taxon>Ascomycota</taxon>
        <taxon>Pezizomycotina</taxon>
        <taxon>Dothideomycetes</taxon>
        <taxon>Dothideomycetidae</taxon>
        <taxon>Mycosphaerellales</taxon>
        <taxon>Mycosphaerellaceae</taxon>
        <taxon>Zasmidium</taxon>
    </lineage>
</organism>
<gene>
    <name evidence="2" type="ORF">M409DRAFT_24324</name>
</gene>
<dbReference type="RefSeq" id="XP_033666363.1">
    <property type="nucleotide sequence ID" value="XM_033807193.1"/>
</dbReference>
<keyword evidence="3" id="KW-1185">Reference proteome</keyword>
<dbReference type="InterPro" id="IPR000210">
    <property type="entry name" value="BTB/POZ_dom"/>
</dbReference>
<dbReference type="PROSITE" id="PS50097">
    <property type="entry name" value="BTB"/>
    <property type="match status" value="1"/>
</dbReference>
<dbReference type="GeneID" id="54560465"/>
<feature type="domain" description="BTB" evidence="1">
    <location>
        <begin position="28"/>
        <end position="96"/>
    </location>
</feature>
<dbReference type="OrthoDB" id="3649185at2759"/>
<dbReference type="SUPFAM" id="SSF54695">
    <property type="entry name" value="POZ domain"/>
    <property type="match status" value="1"/>
</dbReference>
<dbReference type="AlphaFoldDB" id="A0A6A6CE45"/>
<protein>
    <recommendedName>
        <fullName evidence="1">BTB domain-containing protein</fullName>
    </recommendedName>
</protein>
<name>A0A6A6CE45_ZASCE</name>
<dbReference type="InterPro" id="IPR011333">
    <property type="entry name" value="SKP1/BTB/POZ_sf"/>
</dbReference>
<reference evidence="2" key="1">
    <citation type="journal article" date="2020" name="Stud. Mycol.">
        <title>101 Dothideomycetes genomes: a test case for predicting lifestyles and emergence of pathogens.</title>
        <authorList>
            <person name="Haridas S."/>
            <person name="Albert R."/>
            <person name="Binder M."/>
            <person name="Bloem J."/>
            <person name="Labutti K."/>
            <person name="Salamov A."/>
            <person name="Andreopoulos B."/>
            <person name="Baker S."/>
            <person name="Barry K."/>
            <person name="Bills G."/>
            <person name="Bluhm B."/>
            <person name="Cannon C."/>
            <person name="Castanera R."/>
            <person name="Culley D."/>
            <person name="Daum C."/>
            <person name="Ezra D."/>
            <person name="Gonzalez J."/>
            <person name="Henrissat B."/>
            <person name="Kuo A."/>
            <person name="Liang C."/>
            <person name="Lipzen A."/>
            <person name="Lutzoni F."/>
            <person name="Magnuson J."/>
            <person name="Mondo S."/>
            <person name="Nolan M."/>
            <person name="Ohm R."/>
            <person name="Pangilinan J."/>
            <person name="Park H.-J."/>
            <person name="Ramirez L."/>
            <person name="Alfaro M."/>
            <person name="Sun H."/>
            <person name="Tritt A."/>
            <person name="Yoshinaga Y."/>
            <person name="Zwiers L.-H."/>
            <person name="Turgeon B."/>
            <person name="Goodwin S."/>
            <person name="Spatafora J."/>
            <person name="Crous P."/>
            <person name="Grigoriev I."/>
        </authorList>
    </citation>
    <scope>NUCLEOTIDE SEQUENCE</scope>
    <source>
        <strain evidence="2">ATCC 36951</strain>
    </source>
</reference>
<evidence type="ECO:0000313" key="2">
    <source>
        <dbReference type="EMBL" id="KAF2165474.1"/>
    </source>
</evidence>
<dbReference type="EMBL" id="ML993600">
    <property type="protein sequence ID" value="KAF2165474.1"/>
    <property type="molecule type" value="Genomic_DNA"/>
</dbReference>
<evidence type="ECO:0000313" key="3">
    <source>
        <dbReference type="Proteomes" id="UP000799537"/>
    </source>
</evidence>
<proteinExistence type="predicted"/>
<dbReference type="PANTHER" id="PTHR47843:SF5">
    <property type="entry name" value="BTB_POZ DOMAIN PROTEIN"/>
    <property type="match status" value="1"/>
</dbReference>
<dbReference type="CDD" id="cd18186">
    <property type="entry name" value="BTB_POZ_ZBTB_KLHL-like"/>
    <property type="match status" value="1"/>
</dbReference>